<dbReference type="EMBL" id="CP006272">
    <property type="protein sequence ID" value="AGZ45217.1"/>
    <property type="molecule type" value="Genomic_DNA"/>
</dbReference>
<proteinExistence type="predicted"/>
<dbReference type="InterPro" id="IPR051783">
    <property type="entry name" value="NAD(P)-dependent_oxidoreduct"/>
</dbReference>
<feature type="compositionally biased region" description="Low complexity" evidence="1">
    <location>
        <begin position="328"/>
        <end position="339"/>
    </location>
</feature>
<gene>
    <name evidence="3" type="ORF">AFR_34805</name>
</gene>
<dbReference type="Proteomes" id="UP000017746">
    <property type="component" value="Chromosome"/>
</dbReference>
<evidence type="ECO:0000313" key="3">
    <source>
        <dbReference type="EMBL" id="AGZ45217.1"/>
    </source>
</evidence>
<feature type="domain" description="NAD-dependent epimerase/dehydratase" evidence="2">
    <location>
        <begin position="1"/>
        <end position="236"/>
    </location>
</feature>
<protein>
    <submittedName>
        <fullName evidence="3">Putative NAD-dependent epimerase/dehydratase</fullName>
    </submittedName>
</protein>
<accession>U5W882</accession>
<keyword evidence="4" id="KW-1185">Reference proteome</keyword>
<dbReference type="Gene3D" id="3.40.50.720">
    <property type="entry name" value="NAD(P)-binding Rossmann-like Domain"/>
    <property type="match status" value="1"/>
</dbReference>
<dbReference type="PANTHER" id="PTHR48079">
    <property type="entry name" value="PROTEIN YEEZ"/>
    <property type="match status" value="1"/>
</dbReference>
<feature type="region of interest" description="Disordered" evidence="1">
    <location>
        <begin position="324"/>
        <end position="356"/>
    </location>
</feature>
<dbReference type="GO" id="GO:0005737">
    <property type="term" value="C:cytoplasm"/>
    <property type="evidence" value="ECO:0007669"/>
    <property type="project" value="TreeGrafter"/>
</dbReference>
<dbReference type="InterPro" id="IPR001509">
    <property type="entry name" value="Epimerase_deHydtase"/>
</dbReference>
<dbReference type="AlphaFoldDB" id="U5W882"/>
<organism evidence="3 4">
    <name type="scientific">Actinoplanes friuliensis DSM 7358</name>
    <dbReference type="NCBI Taxonomy" id="1246995"/>
    <lineage>
        <taxon>Bacteria</taxon>
        <taxon>Bacillati</taxon>
        <taxon>Actinomycetota</taxon>
        <taxon>Actinomycetes</taxon>
        <taxon>Micromonosporales</taxon>
        <taxon>Micromonosporaceae</taxon>
        <taxon>Actinoplanes</taxon>
    </lineage>
</organism>
<evidence type="ECO:0000256" key="1">
    <source>
        <dbReference type="SAM" id="MobiDB-lite"/>
    </source>
</evidence>
<dbReference type="SUPFAM" id="SSF51735">
    <property type="entry name" value="NAD(P)-binding Rossmann-fold domains"/>
    <property type="match status" value="1"/>
</dbReference>
<dbReference type="InterPro" id="IPR036291">
    <property type="entry name" value="NAD(P)-bd_dom_sf"/>
</dbReference>
<dbReference type="STRING" id="1246995.AFR_34805"/>
<dbReference type="PATRIC" id="fig|1246995.3.peg.7042"/>
<dbReference type="KEGG" id="afs:AFR_34805"/>
<evidence type="ECO:0000259" key="2">
    <source>
        <dbReference type="Pfam" id="PF01370"/>
    </source>
</evidence>
<dbReference type="eggNOG" id="COG0451">
    <property type="taxonomic scope" value="Bacteria"/>
</dbReference>
<dbReference type="PANTHER" id="PTHR48079:SF6">
    <property type="entry name" value="NAD(P)-BINDING DOMAIN-CONTAINING PROTEIN-RELATED"/>
    <property type="match status" value="1"/>
</dbReference>
<feature type="compositionally biased region" description="Low complexity" evidence="1">
    <location>
        <begin position="346"/>
        <end position="356"/>
    </location>
</feature>
<dbReference type="Pfam" id="PF01370">
    <property type="entry name" value="Epimerase"/>
    <property type="match status" value="1"/>
</dbReference>
<sequence>MVIVGATGNAGTALLRRLRDEPGMELAGVVRRLPEETGTYAGVEWHSCDIGAPGAEEQLAAVFRGADAVVHLAWQIQPSHDQRLLFRTNVLGSQAVVKATLNAGVPSLLFASSVGVYSPGPKNAYVTEAYPRHGVPGSSYSRHKVLVEDLLDRVESDHPTLRIVRLRPGLIFQREVGTEIGRYFAGPLLPARLLRFGRIPLVPSNPGLRVQAVHADDVADAYARALLGDVRGAFNVAAGPVLDPSVAARVFHGKEIPVPDLLLRGAADLTWRLRLQPVDVGWVRLGLKAPLMSCDRVASELGWRPLVDAVHTLKELVAGMAARAHTESPPLSGDPSLPGRLGGVLRGRLPGSGNPY</sequence>
<dbReference type="GO" id="GO:0004029">
    <property type="term" value="F:aldehyde dehydrogenase (NAD+) activity"/>
    <property type="evidence" value="ECO:0007669"/>
    <property type="project" value="TreeGrafter"/>
</dbReference>
<evidence type="ECO:0000313" key="4">
    <source>
        <dbReference type="Proteomes" id="UP000017746"/>
    </source>
</evidence>
<name>U5W882_9ACTN</name>
<dbReference type="HOGENOM" id="CLU_007383_0_0_11"/>
<reference evidence="3 4" key="1">
    <citation type="journal article" date="2014" name="J. Biotechnol.">
        <title>Complete genome sequence of the actinobacterium Actinoplanes friuliensis HAG 010964, producer of the lipopeptide antibiotic friulimycin.</title>
        <authorList>
            <person name="Ruckert C."/>
            <person name="Szczepanowski R."/>
            <person name="Albersmeier A."/>
            <person name="Goesmann A."/>
            <person name="Fischer N."/>
            <person name="Steinkamper A."/>
            <person name="Puhler A."/>
            <person name="Biener R."/>
            <person name="Schwartz D."/>
            <person name="Kalinowski J."/>
        </authorList>
    </citation>
    <scope>NUCLEOTIDE SEQUENCE [LARGE SCALE GENOMIC DNA]</scope>
    <source>
        <strain evidence="3 4">DSM 7358</strain>
    </source>
</reference>